<feature type="compositionally biased region" description="Polar residues" evidence="1">
    <location>
        <begin position="45"/>
        <end position="56"/>
    </location>
</feature>
<reference evidence="2 3" key="1">
    <citation type="submission" date="2024-04" db="EMBL/GenBank/DDBJ databases">
        <title>Genome assembly C_amara_ONT_v2.</title>
        <authorList>
            <person name="Yant L."/>
            <person name="Moore C."/>
            <person name="Slenker M."/>
        </authorList>
    </citation>
    <scope>NUCLEOTIDE SEQUENCE [LARGE SCALE GENOMIC DNA]</scope>
    <source>
        <tissue evidence="2">Leaf</tissue>
    </source>
</reference>
<dbReference type="AlphaFoldDB" id="A0ABD0ZCX7"/>
<keyword evidence="3" id="KW-1185">Reference proteome</keyword>
<proteinExistence type="predicted"/>
<evidence type="ECO:0000313" key="2">
    <source>
        <dbReference type="EMBL" id="KAL1191871.1"/>
    </source>
</evidence>
<sequence>MANGRDVPVFIDELHDQLLNRENKLALLTTNTIDVPASGNDAPFHNQSQRPYSRSNQFDRRGHRPPKPYLGKCPICGIQGHTIRRCSQFGAYQSLQPSPNYNSASPSWLHTQPPTILPHWETPWPPSQWQAHANYTMSLENAPWLLDSGASHHNASNVVNVSLQSQYNSEDNVLIGGGLGLKITHTGEGSQVEGNDSARKS</sequence>
<evidence type="ECO:0000313" key="3">
    <source>
        <dbReference type="Proteomes" id="UP001558713"/>
    </source>
</evidence>
<evidence type="ECO:0000256" key="1">
    <source>
        <dbReference type="SAM" id="MobiDB-lite"/>
    </source>
</evidence>
<dbReference type="Proteomes" id="UP001558713">
    <property type="component" value="Unassembled WGS sequence"/>
</dbReference>
<name>A0ABD0ZCX7_CARAN</name>
<protein>
    <submittedName>
        <fullName evidence="2">Retrovirus-related Pol polyprotein from transposon RE2</fullName>
    </submittedName>
</protein>
<comment type="caution">
    <text evidence="2">The sequence shown here is derived from an EMBL/GenBank/DDBJ whole genome shotgun (WGS) entry which is preliminary data.</text>
</comment>
<gene>
    <name evidence="2" type="ORF">V5N11_007563</name>
</gene>
<organism evidence="2 3">
    <name type="scientific">Cardamine amara subsp. amara</name>
    <dbReference type="NCBI Taxonomy" id="228776"/>
    <lineage>
        <taxon>Eukaryota</taxon>
        <taxon>Viridiplantae</taxon>
        <taxon>Streptophyta</taxon>
        <taxon>Embryophyta</taxon>
        <taxon>Tracheophyta</taxon>
        <taxon>Spermatophyta</taxon>
        <taxon>Magnoliopsida</taxon>
        <taxon>eudicotyledons</taxon>
        <taxon>Gunneridae</taxon>
        <taxon>Pentapetalae</taxon>
        <taxon>rosids</taxon>
        <taxon>malvids</taxon>
        <taxon>Brassicales</taxon>
        <taxon>Brassicaceae</taxon>
        <taxon>Cardamineae</taxon>
        <taxon>Cardamine</taxon>
    </lineage>
</organism>
<dbReference type="EMBL" id="JBANAX010000840">
    <property type="protein sequence ID" value="KAL1191871.1"/>
    <property type="molecule type" value="Genomic_DNA"/>
</dbReference>
<accession>A0ABD0ZCX7</accession>
<feature type="region of interest" description="Disordered" evidence="1">
    <location>
        <begin position="36"/>
        <end position="66"/>
    </location>
</feature>